<dbReference type="AlphaFoldDB" id="A0A2U1PUF6"/>
<keyword evidence="1" id="KW-1133">Transmembrane helix</keyword>
<comment type="caution">
    <text evidence="2">The sequence shown here is derived from an EMBL/GenBank/DDBJ whole genome shotgun (WGS) entry which is preliminary data.</text>
</comment>
<dbReference type="PANTHER" id="PTHR33133">
    <property type="entry name" value="OS08G0107100 PROTEIN-RELATED"/>
    <property type="match status" value="1"/>
</dbReference>
<reference evidence="2 3" key="1">
    <citation type="journal article" date="2018" name="Mol. Plant">
        <title>The genome of Artemisia annua provides insight into the evolution of Asteraceae family and artemisinin biosynthesis.</title>
        <authorList>
            <person name="Shen Q."/>
            <person name="Zhang L."/>
            <person name="Liao Z."/>
            <person name="Wang S."/>
            <person name="Yan T."/>
            <person name="Shi P."/>
            <person name="Liu M."/>
            <person name="Fu X."/>
            <person name="Pan Q."/>
            <person name="Wang Y."/>
            <person name="Lv Z."/>
            <person name="Lu X."/>
            <person name="Zhang F."/>
            <person name="Jiang W."/>
            <person name="Ma Y."/>
            <person name="Chen M."/>
            <person name="Hao X."/>
            <person name="Li L."/>
            <person name="Tang Y."/>
            <person name="Lv G."/>
            <person name="Zhou Y."/>
            <person name="Sun X."/>
            <person name="Brodelius P.E."/>
            <person name="Rose J.K.C."/>
            <person name="Tang K."/>
        </authorList>
    </citation>
    <scope>NUCLEOTIDE SEQUENCE [LARGE SCALE GENOMIC DNA]</scope>
    <source>
        <strain evidence="3">cv. Huhao1</strain>
        <tissue evidence="2">Leaf</tissue>
    </source>
</reference>
<evidence type="ECO:0008006" key="4">
    <source>
        <dbReference type="Google" id="ProtNLM"/>
    </source>
</evidence>
<evidence type="ECO:0000313" key="2">
    <source>
        <dbReference type="EMBL" id="PWA89390.1"/>
    </source>
</evidence>
<dbReference type="Proteomes" id="UP000245207">
    <property type="component" value="Unassembled WGS sequence"/>
</dbReference>
<name>A0A2U1PUF6_ARTAN</name>
<keyword evidence="1" id="KW-0812">Transmembrane</keyword>
<accession>A0A2U1PUF6</accession>
<dbReference type="EMBL" id="PKPP01000725">
    <property type="protein sequence ID" value="PWA89390.1"/>
    <property type="molecule type" value="Genomic_DNA"/>
</dbReference>
<evidence type="ECO:0000313" key="3">
    <source>
        <dbReference type="Proteomes" id="UP000245207"/>
    </source>
</evidence>
<dbReference type="PRINTS" id="PR00173">
    <property type="entry name" value="EDTRNSPORT"/>
</dbReference>
<evidence type="ECO:0000256" key="1">
    <source>
        <dbReference type="SAM" id="Phobius"/>
    </source>
</evidence>
<sequence>MELTPLHILNLTRVVTDSKRIIKANYTHLITLSLLFLPLCVSLLIGPTLQLSDHLSDVNQKTIIYHLIYILIVYILVLYAITTITYTTHYGFLGKPVNFSTVLKSLTFSFFPIVSTAVVASTIIFLNVLSFLTLVGSILMLVQTLGFVPDYNAIYWFVGATVIMILIYFYVNWSLAFVVVVVESKWGFGALMRSSYLMRGMRSASLLLLLYFGTFSTLLVWVFRDSLHNESSSWVFVSYAILSSSFLIWLLLHSTVANTVLYNYCKALHGELAIEIAEGFDHMYFNLSPGDEKVSLPHDVTVVTV</sequence>
<feature type="transmembrane region" description="Helical" evidence="1">
    <location>
        <begin position="29"/>
        <end position="51"/>
    </location>
</feature>
<dbReference type="STRING" id="35608.A0A2U1PUF6"/>
<organism evidence="2 3">
    <name type="scientific">Artemisia annua</name>
    <name type="common">Sweet wormwood</name>
    <dbReference type="NCBI Taxonomy" id="35608"/>
    <lineage>
        <taxon>Eukaryota</taxon>
        <taxon>Viridiplantae</taxon>
        <taxon>Streptophyta</taxon>
        <taxon>Embryophyta</taxon>
        <taxon>Tracheophyta</taxon>
        <taxon>Spermatophyta</taxon>
        <taxon>Magnoliopsida</taxon>
        <taxon>eudicotyledons</taxon>
        <taxon>Gunneridae</taxon>
        <taxon>Pentapetalae</taxon>
        <taxon>asterids</taxon>
        <taxon>campanulids</taxon>
        <taxon>Asterales</taxon>
        <taxon>Asteraceae</taxon>
        <taxon>Asteroideae</taxon>
        <taxon>Anthemideae</taxon>
        <taxon>Artemisiinae</taxon>
        <taxon>Artemisia</taxon>
    </lineage>
</organism>
<proteinExistence type="predicted"/>
<dbReference type="OrthoDB" id="1934322at2759"/>
<keyword evidence="1" id="KW-0472">Membrane</keyword>
<feature type="transmembrane region" description="Helical" evidence="1">
    <location>
        <begin position="108"/>
        <end position="141"/>
    </location>
</feature>
<keyword evidence="3" id="KW-1185">Reference proteome</keyword>
<dbReference type="PANTHER" id="PTHR33133:SF50">
    <property type="entry name" value="TRANSMEMBRANE PROTEIN"/>
    <property type="match status" value="1"/>
</dbReference>
<feature type="transmembrane region" description="Helical" evidence="1">
    <location>
        <begin position="234"/>
        <end position="252"/>
    </location>
</feature>
<feature type="transmembrane region" description="Helical" evidence="1">
    <location>
        <begin position="203"/>
        <end position="222"/>
    </location>
</feature>
<feature type="transmembrane region" description="Helical" evidence="1">
    <location>
        <begin position="153"/>
        <end position="182"/>
    </location>
</feature>
<protein>
    <recommendedName>
        <fullName evidence="4">Transmembrane protein</fullName>
    </recommendedName>
</protein>
<gene>
    <name evidence="2" type="ORF">CTI12_AA110820</name>
</gene>
<feature type="transmembrane region" description="Helical" evidence="1">
    <location>
        <begin position="63"/>
        <end position="87"/>
    </location>
</feature>